<sequence>MLRKHLTSYKYAARGIWIALRHEPNMIVHVLAAIAVVFVNYLLNISRQDWIITLMLIGVVFTAEIFNTAIETLADRITKDQDPMIGKAKDLAAGAVLMIGLIAATCAVIVYWPYLF</sequence>
<keyword evidence="18" id="KW-0460">Magnesium</keyword>
<keyword evidence="6 19" id="KW-0812">Transmembrane</keyword>
<gene>
    <name evidence="20" type="ORF">DQQ10_06505</name>
</gene>
<evidence type="ECO:0000256" key="6">
    <source>
        <dbReference type="ARBA" id="ARBA00022692"/>
    </source>
</evidence>
<comment type="caution">
    <text evidence="20">The sequence shown here is derived from an EMBL/GenBank/DDBJ whole genome shotgun (WGS) entry which is preliminary data.</text>
</comment>
<dbReference type="PANTHER" id="PTHR34299">
    <property type="entry name" value="DIACYLGLYCEROL KINASE"/>
    <property type="match status" value="1"/>
</dbReference>
<evidence type="ECO:0000256" key="19">
    <source>
        <dbReference type="SAM" id="Phobius"/>
    </source>
</evidence>
<keyword evidence="12 19" id="KW-0472">Membrane</keyword>
<dbReference type="GO" id="GO:0005886">
    <property type="term" value="C:plasma membrane"/>
    <property type="evidence" value="ECO:0007669"/>
    <property type="project" value="UniProtKB-SubCell"/>
</dbReference>
<protein>
    <submittedName>
        <fullName evidence="20">Diacylglycerol kinase family protein</fullName>
    </submittedName>
</protein>
<evidence type="ECO:0000256" key="2">
    <source>
        <dbReference type="ARBA" id="ARBA00005967"/>
    </source>
</evidence>
<dbReference type="CDD" id="cd14265">
    <property type="entry name" value="UDPK_IM_like"/>
    <property type="match status" value="1"/>
</dbReference>
<feature type="binding site" evidence="17">
    <location>
        <position position="71"/>
    </location>
    <ligand>
        <name>ATP</name>
        <dbReference type="ChEBI" id="CHEBI:30616"/>
    </ligand>
</feature>
<evidence type="ECO:0000256" key="17">
    <source>
        <dbReference type="PIRSR" id="PIRSR600829-3"/>
    </source>
</evidence>
<evidence type="ECO:0000256" key="12">
    <source>
        <dbReference type="ARBA" id="ARBA00023136"/>
    </source>
</evidence>
<evidence type="ECO:0000256" key="16">
    <source>
        <dbReference type="PIRSR" id="PIRSR600829-2"/>
    </source>
</evidence>
<dbReference type="AlphaFoldDB" id="A0A364Y5B5"/>
<dbReference type="Proteomes" id="UP000251889">
    <property type="component" value="Unassembled WGS sequence"/>
</dbReference>
<reference evidence="20 21" key="1">
    <citation type="submission" date="2018-06" db="EMBL/GenBank/DDBJ databases">
        <title>Chryseolinea flavus sp. nov., a member of the phylum Bacteroidetes isolated from soil.</title>
        <authorList>
            <person name="Li Y."/>
            <person name="Wang J."/>
        </authorList>
    </citation>
    <scope>NUCLEOTIDE SEQUENCE [LARGE SCALE GENOMIC DNA]</scope>
    <source>
        <strain evidence="20 21">SDU1-6</strain>
    </source>
</reference>
<feature type="binding site" evidence="17">
    <location>
        <begin position="89"/>
        <end position="90"/>
    </location>
    <ligand>
        <name>ATP</name>
        <dbReference type="ChEBI" id="CHEBI:30616"/>
    </ligand>
</feature>
<accession>A0A364Y5B5</accession>
<evidence type="ECO:0000256" key="8">
    <source>
        <dbReference type="ARBA" id="ARBA00022777"/>
    </source>
</evidence>
<feature type="binding site" evidence="18">
    <location>
        <position position="71"/>
    </location>
    <ligand>
        <name>a divalent metal cation</name>
        <dbReference type="ChEBI" id="CHEBI:60240"/>
    </ligand>
</feature>
<feature type="binding site" evidence="18">
    <location>
        <position position="23"/>
    </location>
    <ligand>
        <name>a divalent metal cation</name>
        <dbReference type="ChEBI" id="CHEBI:60240"/>
    </ligand>
</feature>
<dbReference type="Pfam" id="PF01219">
    <property type="entry name" value="DAGK_prokar"/>
    <property type="match status" value="1"/>
</dbReference>
<evidence type="ECO:0000256" key="11">
    <source>
        <dbReference type="ARBA" id="ARBA00023098"/>
    </source>
</evidence>
<keyword evidence="5" id="KW-0808">Transferase</keyword>
<keyword evidence="13" id="KW-0594">Phospholipid biosynthesis</keyword>
<proteinExistence type="inferred from homology"/>
<evidence type="ECO:0000256" key="3">
    <source>
        <dbReference type="ARBA" id="ARBA00022475"/>
    </source>
</evidence>
<evidence type="ECO:0000256" key="10">
    <source>
        <dbReference type="ARBA" id="ARBA00022989"/>
    </source>
</evidence>
<comment type="subcellular location">
    <subcellularLocation>
        <location evidence="1">Cell membrane</location>
        <topology evidence="1">Multi-pass membrane protein</topology>
    </subcellularLocation>
</comment>
<dbReference type="GO" id="GO:0016301">
    <property type="term" value="F:kinase activity"/>
    <property type="evidence" value="ECO:0007669"/>
    <property type="project" value="UniProtKB-KW"/>
</dbReference>
<feature type="binding site" evidence="17">
    <location>
        <position position="23"/>
    </location>
    <ligand>
        <name>ATP</name>
        <dbReference type="ChEBI" id="CHEBI:30616"/>
    </ligand>
</feature>
<evidence type="ECO:0000256" key="5">
    <source>
        <dbReference type="ARBA" id="ARBA00022679"/>
    </source>
</evidence>
<feature type="transmembrane region" description="Helical" evidence="19">
    <location>
        <begin position="26"/>
        <end position="44"/>
    </location>
</feature>
<dbReference type="GO" id="GO:0008654">
    <property type="term" value="P:phospholipid biosynthetic process"/>
    <property type="evidence" value="ECO:0007669"/>
    <property type="project" value="UniProtKB-KW"/>
</dbReference>
<comment type="cofactor">
    <cofactor evidence="18">
        <name>Mg(2+)</name>
        <dbReference type="ChEBI" id="CHEBI:18420"/>
    </cofactor>
    <text evidence="18">Mn(2+), Zn(2+), Cd(2+) and Co(2+) support activity to lesser extents.</text>
</comment>
<evidence type="ECO:0000256" key="15">
    <source>
        <dbReference type="PIRSR" id="PIRSR600829-1"/>
    </source>
</evidence>
<dbReference type="PANTHER" id="PTHR34299:SF1">
    <property type="entry name" value="DIACYLGLYCEROL KINASE"/>
    <property type="match status" value="1"/>
</dbReference>
<keyword evidence="3" id="KW-1003">Cell membrane</keyword>
<keyword evidence="7 17" id="KW-0547">Nucleotide-binding</keyword>
<dbReference type="InterPro" id="IPR033717">
    <property type="entry name" value="UDPK"/>
</dbReference>
<keyword evidence="14" id="KW-1208">Phospholipid metabolism</keyword>
<evidence type="ECO:0000256" key="7">
    <source>
        <dbReference type="ARBA" id="ARBA00022741"/>
    </source>
</evidence>
<feature type="active site" description="Proton acceptor" evidence="15">
    <location>
        <position position="64"/>
    </location>
</feature>
<keyword evidence="9 17" id="KW-0067">ATP-binding</keyword>
<dbReference type="GO" id="GO:0005524">
    <property type="term" value="F:ATP binding"/>
    <property type="evidence" value="ECO:0007669"/>
    <property type="project" value="UniProtKB-KW"/>
</dbReference>
<evidence type="ECO:0000256" key="18">
    <source>
        <dbReference type="PIRSR" id="PIRSR600829-4"/>
    </source>
</evidence>
<feature type="transmembrane region" description="Helical" evidence="19">
    <location>
        <begin position="91"/>
        <end position="114"/>
    </location>
</feature>
<evidence type="ECO:0000313" key="21">
    <source>
        <dbReference type="Proteomes" id="UP000251889"/>
    </source>
</evidence>
<evidence type="ECO:0000256" key="1">
    <source>
        <dbReference type="ARBA" id="ARBA00004651"/>
    </source>
</evidence>
<feature type="binding site" evidence="16">
    <location>
        <position position="64"/>
    </location>
    <ligand>
        <name>substrate</name>
    </ligand>
</feature>
<keyword evidence="4" id="KW-0444">Lipid biosynthesis</keyword>
<dbReference type="InterPro" id="IPR036945">
    <property type="entry name" value="DAGK_sf"/>
</dbReference>
<dbReference type="GO" id="GO:0046872">
    <property type="term" value="F:metal ion binding"/>
    <property type="evidence" value="ECO:0007669"/>
    <property type="project" value="UniProtKB-KW"/>
</dbReference>
<comment type="similarity">
    <text evidence="2">Belongs to the bacterial diacylglycerol kinase family.</text>
</comment>
<dbReference type="EMBL" id="QMFY01000002">
    <property type="protein sequence ID" value="RAW02188.1"/>
    <property type="molecule type" value="Genomic_DNA"/>
</dbReference>
<evidence type="ECO:0000256" key="13">
    <source>
        <dbReference type="ARBA" id="ARBA00023209"/>
    </source>
</evidence>
<feature type="transmembrane region" description="Helical" evidence="19">
    <location>
        <begin position="50"/>
        <end position="70"/>
    </location>
</feature>
<organism evidence="20 21">
    <name type="scientific">Pseudochryseolinea flava</name>
    <dbReference type="NCBI Taxonomy" id="2059302"/>
    <lineage>
        <taxon>Bacteria</taxon>
        <taxon>Pseudomonadati</taxon>
        <taxon>Bacteroidota</taxon>
        <taxon>Cytophagia</taxon>
        <taxon>Cytophagales</taxon>
        <taxon>Fulvivirgaceae</taxon>
        <taxon>Pseudochryseolinea</taxon>
    </lineage>
</organism>
<feature type="binding site" evidence="17">
    <location>
        <position position="11"/>
    </location>
    <ligand>
        <name>ATP</name>
        <dbReference type="ChEBI" id="CHEBI:30616"/>
    </ligand>
</feature>
<keyword evidence="21" id="KW-1185">Reference proteome</keyword>
<dbReference type="OrthoDB" id="1493837at2"/>
<keyword evidence="8 20" id="KW-0418">Kinase</keyword>
<keyword evidence="18" id="KW-0479">Metal-binding</keyword>
<evidence type="ECO:0000256" key="9">
    <source>
        <dbReference type="ARBA" id="ARBA00022840"/>
    </source>
</evidence>
<dbReference type="RefSeq" id="WP_112746011.1">
    <property type="nucleotide sequence ID" value="NZ_QMFY01000002.1"/>
</dbReference>
<dbReference type="Gene3D" id="1.10.287.3610">
    <property type="match status" value="1"/>
</dbReference>
<evidence type="ECO:0000313" key="20">
    <source>
        <dbReference type="EMBL" id="RAW02188.1"/>
    </source>
</evidence>
<keyword evidence="11" id="KW-0443">Lipid metabolism</keyword>
<dbReference type="InterPro" id="IPR000829">
    <property type="entry name" value="DAGK"/>
</dbReference>
<keyword evidence="10 19" id="KW-1133">Transmembrane helix</keyword>
<evidence type="ECO:0000256" key="14">
    <source>
        <dbReference type="ARBA" id="ARBA00023264"/>
    </source>
</evidence>
<name>A0A364Y5B5_9BACT</name>
<evidence type="ECO:0000256" key="4">
    <source>
        <dbReference type="ARBA" id="ARBA00022516"/>
    </source>
</evidence>